<gene>
    <name evidence="1" type="ORF">A3C82_00575</name>
</gene>
<evidence type="ECO:0008006" key="3">
    <source>
        <dbReference type="Google" id="ProtNLM"/>
    </source>
</evidence>
<dbReference type="Proteomes" id="UP000176901">
    <property type="component" value="Unassembled WGS sequence"/>
</dbReference>
<dbReference type="Gene3D" id="3.40.50.450">
    <property type="match status" value="1"/>
</dbReference>
<dbReference type="InterPro" id="IPR041164">
    <property type="entry name" value="LDcluster4"/>
</dbReference>
<evidence type="ECO:0000313" key="1">
    <source>
        <dbReference type="EMBL" id="OHA66704.1"/>
    </source>
</evidence>
<dbReference type="STRING" id="1802451.A3C82_00575"/>
<dbReference type="EMBL" id="MHTW01000027">
    <property type="protein sequence ID" value="OHA66704.1"/>
    <property type="molecule type" value="Genomic_DNA"/>
</dbReference>
<evidence type="ECO:0000313" key="2">
    <source>
        <dbReference type="Proteomes" id="UP000176901"/>
    </source>
</evidence>
<organism evidence="1 2">
    <name type="scientific">Candidatus Wildermuthbacteria bacterium RIFCSPHIGHO2_02_FULL_47_12</name>
    <dbReference type="NCBI Taxonomy" id="1802451"/>
    <lineage>
        <taxon>Bacteria</taxon>
        <taxon>Candidatus Wildermuthiibacteriota</taxon>
    </lineage>
</organism>
<sequence length="202" mass="21861">MAKKSTDYIKKYKICVSGSAALDPCTPKAKELAKEVGRQVVKQGAILLTGATTGIPYWAAVGANEANGISIGFSPAGTEKEHIKVYRLPTDMFDVIVYTGFGYAGRNLLLTRASDAVITICGRMGTLNEFTVAFEDKKPLGVLEGSGGTADKIDYLLKGGYRGRKKVIGSMYPNILVREVIKAIKVEKENNHKGRKQTAKNE</sequence>
<protein>
    <recommendedName>
        <fullName evidence="3">Protein containing YHS domain protein</fullName>
    </recommendedName>
</protein>
<name>A0A1G2R1E9_9BACT</name>
<accession>A0A1G2R1E9</accession>
<dbReference type="SUPFAM" id="SSF102405">
    <property type="entry name" value="MCP/YpsA-like"/>
    <property type="match status" value="1"/>
</dbReference>
<reference evidence="1 2" key="1">
    <citation type="journal article" date="2016" name="Nat. Commun.">
        <title>Thousands of microbial genomes shed light on interconnected biogeochemical processes in an aquifer system.</title>
        <authorList>
            <person name="Anantharaman K."/>
            <person name="Brown C.T."/>
            <person name="Hug L.A."/>
            <person name="Sharon I."/>
            <person name="Castelle C.J."/>
            <person name="Probst A.J."/>
            <person name="Thomas B.C."/>
            <person name="Singh A."/>
            <person name="Wilkins M.J."/>
            <person name="Karaoz U."/>
            <person name="Brodie E.L."/>
            <person name="Williams K.H."/>
            <person name="Hubbard S.S."/>
            <person name="Banfield J.F."/>
        </authorList>
    </citation>
    <scope>NUCLEOTIDE SEQUENCE [LARGE SCALE GENOMIC DNA]</scope>
</reference>
<proteinExistence type="predicted"/>
<comment type="caution">
    <text evidence="1">The sequence shown here is derived from an EMBL/GenBank/DDBJ whole genome shotgun (WGS) entry which is preliminary data.</text>
</comment>
<dbReference type="Pfam" id="PF18306">
    <property type="entry name" value="LDcluster4"/>
    <property type="match status" value="1"/>
</dbReference>
<dbReference type="AlphaFoldDB" id="A0A1G2R1E9"/>